<evidence type="ECO:0000256" key="6">
    <source>
        <dbReference type="ARBA" id="ARBA00023136"/>
    </source>
</evidence>
<evidence type="ECO:0000256" key="5">
    <source>
        <dbReference type="ARBA" id="ARBA00022989"/>
    </source>
</evidence>
<feature type="compositionally biased region" description="Polar residues" evidence="8">
    <location>
        <begin position="242"/>
        <end position="253"/>
    </location>
</feature>
<dbReference type="PIRSF" id="PIRSF017209">
    <property type="entry name" value="Memb_At2g17000_prd"/>
    <property type="match status" value="1"/>
</dbReference>
<feature type="region of interest" description="Disordered" evidence="8">
    <location>
        <begin position="134"/>
        <end position="155"/>
    </location>
</feature>
<feature type="transmembrane region" description="Helical" evidence="9">
    <location>
        <begin position="282"/>
        <end position="305"/>
    </location>
</feature>
<reference evidence="11" key="1">
    <citation type="submission" date="2021-01" db="EMBL/GenBank/DDBJ databases">
        <title>Adiantum capillus-veneris genome.</title>
        <authorList>
            <person name="Fang Y."/>
            <person name="Liao Q."/>
        </authorList>
    </citation>
    <scope>NUCLEOTIDE SEQUENCE</scope>
    <source>
        <strain evidence="11">H3</strain>
        <tissue evidence="11">Leaf</tissue>
    </source>
</reference>
<dbReference type="GO" id="GO:0008381">
    <property type="term" value="F:mechanosensitive monoatomic ion channel activity"/>
    <property type="evidence" value="ECO:0007669"/>
    <property type="project" value="TreeGrafter"/>
</dbReference>
<evidence type="ECO:0000256" key="3">
    <source>
        <dbReference type="ARBA" id="ARBA00022448"/>
    </source>
</evidence>
<feature type="region of interest" description="Disordered" evidence="8">
    <location>
        <begin position="1"/>
        <end position="111"/>
    </location>
</feature>
<dbReference type="PANTHER" id="PTHR31618:SF23">
    <property type="entry name" value="MECHANOSENSITIVE ION CHANNEL PROTEIN"/>
    <property type="match status" value="1"/>
</dbReference>
<feature type="region of interest" description="Disordered" evidence="8">
    <location>
        <begin position="171"/>
        <end position="191"/>
    </location>
</feature>
<feature type="compositionally biased region" description="Basic and acidic residues" evidence="8">
    <location>
        <begin position="8"/>
        <end position="30"/>
    </location>
</feature>
<name>A0A9D4ZR05_ADICA</name>
<dbReference type="OrthoDB" id="544685at2759"/>
<dbReference type="GO" id="GO:0006820">
    <property type="term" value="P:monoatomic anion transport"/>
    <property type="evidence" value="ECO:0007669"/>
    <property type="project" value="TreeGrafter"/>
</dbReference>
<gene>
    <name evidence="11" type="ORF">GOP47_0002494</name>
</gene>
<evidence type="ECO:0000256" key="9">
    <source>
        <dbReference type="SAM" id="Phobius"/>
    </source>
</evidence>
<keyword evidence="6 7" id="KW-0472">Membrane</keyword>
<dbReference type="Pfam" id="PF00924">
    <property type="entry name" value="MS_channel_2nd"/>
    <property type="match status" value="1"/>
</dbReference>
<keyword evidence="12" id="KW-1185">Reference proteome</keyword>
<sequence>MASTQNVNKEKREDLDAEISKEDTSAKDEDGFGSSRAVETQFDTENAPPVEQGEVLQDTAPAESTSGGGISQQDASPQSSTESEGLLKETSQAVTQVSTTSEVQLTSIDSGIHHIKKKIPGLADLILPTTPASPSYYERKSDSTSSSDSDVHEDVNPAILPPLLRRASISGHGRLKTRLQDPPPLTPAMKNQLTHCSSSLLHRRASLLAVNKQENAQSEDVSTSKPSAEGNLTSAPIPAPNPSGSFNKSSQVSPPVPEEDRDPLDDDIIPASKKKKRQDSKWGIYLQWTILLLLIAFLACSIKINFLNKAMFLGLDIWRWLALTVVVFCGRLMSGWIMKLLEMLVEKHYILKKRVLYFVYGLRRAVQNCLWLALVLGVWESIFGGLEHTLAVNVLTKILWCLFTASISWMVKVLAVKVAANSFHRKAYFDRIQECIFNQYLLEILSGPPTMAGIPDTGSSQEHFKKQSTRSERKKHKNQLLTDGESGGQKPQKHPVPQMQRSRRLSRQISIDTPGYTTVEVGEFPPSGSDIHTPSWRKVTTQGPLIARSPIPIEQEQLQELTSDTVSVWTLRRLMKLIRNTNISTYSSIISQEKEEGEISSEVQAKAAAKQIFYNMARPGQKTLMMKDFLYFLHEEQALRAFSLFEVTESGEITKKSLTKWVVGVYKERRALALTLNDNRTVVAKLHKVLNIVLVLTLFIVFFLIFGVETSKLLVFFSSVFLPSVFVFGNSARTTFESLIFLFVTHPFDVGDRVVVDGTNMLVEEMNVLNTIFLGPANEKVYFPNSLLSMKAISNYYRSPDQGDAIEFQIVMSTPVEKLGILKERIQRYIDSLPHFWYPEFRIICDKIIDSNKMNMNIWMRHRLNFQDVGERFQRRSNMLMYLKQQLEDLGIGYHLPGQQITVMGLPFLPSPSLA</sequence>
<feature type="compositionally biased region" description="Polar residues" evidence="8">
    <location>
        <begin position="212"/>
        <end position="234"/>
    </location>
</feature>
<keyword evidence="3" id="KW-0813">Transport</keyword>
<evidence type="ECO:0000313" key="12">
    <source>
        <dbReference type="Proteomes" id="UP000886520"/>
    </source>
</evidence>
<dbReference type="InterPro" id="IPR006685">
    <property type="entry name" value="MscS_channel_2nd"/>
</dbReference>
<comment type="caution">
    <text evidence="11">The sequence shown here is derived from an EMBL/GenBank/DDBJ whole genome shotgun (WGS) entry which is preliminary data.</text>
</comment>
<evidence type="ECO:0000256" key="4">
    <source>
        <dbReference type="ARBA" id="ARBA00022692"/>
    </source>
</evidence>
<dbReference type="AlphaFoldDB" id="A0A9D4ZR05"/>
<evidence type="ECO:0000256" key="2">
    <source>
        <dbReference type="ARBA" id="ARBA00008017"/>
    </source>
</evidence>
<feature type="region of interest" description="Disordered" evidence="8">
    <location>
        <begin position="455"/>
        <end position="507"/>
    </location>
</feature>
<protein>
    <recommendedName>
        <fullName evidence="7">Mechanosensitive ion channel protein</fullName>
    </recommendedName>
</protein>
<accession>A0A9D4ZR05</accession>
<feature type="transmembrane region" description="Helical" evidence="9">
    <location>
        <begin position="397"/>
        <end position="416"/>
    </location>
</feature>
<feature type="transmembrane region" description="Helical" evidence="9">
    <location>
        <begin position="714"/>
        <end position="732"/>
    </location>
</feature>
<evidence type="ECO:0000259" key="10">
    <source>
        <dbReference type="Pfam" id="PF00924"/>
    </source>
</evidence>
<feature type="transmembrane region" description="Helical" evidence="9">
    <location>
        <begin position="355"/>
        <end position="377"/>
    </location>
</feature>
<dbReference type="GO" id="GO:0005886">
    <property type="term" value="C:plasma membrane"/>
    <property type="evidence" value="ECO:0007669"/>
    <property type="project" value="UniProtKB-UniRule"/>
</dbReference>
<proteinExistence type="inferred from homology"/>
<feature type="domain" description="Mechanosensitive ion channel MscS" evidence="10">
    <location>
        <begin position="740"/>
        <end position="797"/>
    </location>
</feature>
<dbReference type="GO" id="GO:0050982">
    <property type="term" value="P:detection of mechanical stimulus"/>
    <property type="evidence" value="ECO:0007669"/>
    <property type="project" value="UniProtKB-ARBA"/>
</dbReference>
<evidence type="ECO:0000256" key="8">
    <source>
        <dbReference type="SAM" id="MobiDB-lite"/>
    </source>
</evidence>
<organism evidence="11 12">
    <name type="scientific">Adiantum capillus-veneris</name>
    <name type="common">Maidenhair fern</name>
    <dbReference type="NCBI Taxonomy" id="13818"/>
    <lineage>
        <taxon>Eukaryota</taxon>
        <taxon>Viridiplantae</taxon>
        <taxon>Streptophyta</taxon>
        <taxon>Embryophyta</taxon>
        <taxon>Tracheophyta</taxon>
        <taxon>Polypodiopsida</taxon>
        <taxon>Polypodiidae</taxon>
        <taxon>Polypodiales</taxon>
        <taxon>Pteridineae</taxon>
        <taxon>Pteridaceae</taxon>
        <taxon>Vittarioideae</taxon>
        <taxon>Adiantum</taxon>
    </lineage>
</organism>
<feature type="compositionally biased region" description="Low complexity" evidence="8">
    <location>
        <begin position="90"/>
        <end position="107"/>
    </location>
</feature>
<evidence type="ECO:0000313" key="11">
    <source>
        <dbReference type="EMBL" id="KAI5082751.1"/>
    </source>
</evidence>
<feature type="compositionally biased region" description="Acidic residues" evidence="8">
    <location>
        <begin position="257"/>
        <end position="268"/>
    </location>
</feature>
<dbReference type="EMBL" id="JABFUD020000002">
    <property type="protein sequence ID" value="KAI5082751.1"/>
    <property type="molecule type" value="Genomic_DNA"/>
</dbReference>
<dbReference type="Proteomes" id="UP000886520">
    <property type="component" value="Chromosome 3"/>
</dbReference>
<feature type="transmembrane region" description="Helical" evidence="9">
    <location>
        <begin position="317"/>
        <end position="334"/>
    </location>
</feature>
<comment type="similarity">
    <text evidence="2 7">Belongs to the MscS (TC 1.A.23) family.</text>
</comment>
<dbReference type="FunFam" id="2.30.30.60:FF:000003">
    <property type="entry name" value="Predicted mechanosensitive ion channel"/>
    <property type="match status" value="1"/>
</dbReference>
<comment type="subcellular location">
    <subcellularLocation>
        <location evidence="1">Membrane</location>
        <topology evidence="1">Multi-pass membrane protein</topology>
    </subcellularLocation>
</comment>
<dbReference type="SUPFAM" id="SSF50182">
    <property type="entry name" value="Sm-like ribonucleoproteins"/>
    <property type="match status" value="1"/>
</dbReference>
<feature type="compositionally biased region" description="Basic and acidic residues" evidence="8">
    <location>
        <begin position="462"/>
        <end position="471"/>
    </location>
</feature>
<evidence type="ECO:0000256" key="1">
    <source>
        <dbReference type="ARBA" id="ARBA00004141"/>
    </source>
</evidence>
<keyword evidence="5 9" id="KW-1133">Transmembrane helix</keyword>
<dbReference type="InterPro" id="IPR023408">
    <property type="entry name" value="MscS_beta-dom_sf"/>
</dbReference>
<dbReference type="PANTHER" id="PTHR31618">
    <property type="entry name" value="MECHANOSENSITIVE ION CHANNEL PROTEIN 5"/>
    <property type="match status" value="1"/>
</dbReference>
<dbReference type="Gene3D" id="2.30.30.60">
    <property type="match status" value="1"/>
</dbReference>
<feature type="transmembrane region" description="Helical" evidence="9">
    <location>
        <begin position="689"/>
        <end position="708"/>
    </location>
</feature>
<dbReference type="InterPro" id="IPR016688">
    <property type="entry name" value="MscS-like_plants/fungi"/>
</dbReference>
<evidence type="ECO:0000256" key="7">
    <source>
        <dbReference type="PIRNR" id="PIRNR017209"/>
    </source>
</evidence>
<feature type="region of interest" description="Disordered" evidence="8">
    <location>
        <begin position="212"/>
        <end position="272"/>
    </location>
</feature>
<keyword evidence="4 9" id="KW-0812">Transmembrane</keyword>
<feature type="compositionally biased region" description="Polar residues" evidence="8">
    <location>
        <begin position="71"/>
        <end position="83"/>
    </location>
</feature>
<dbReference type="InterPro" id="IPR010920">
    <property type="entry name" value="LSM_dom_sf"/>
</dbReference>